<evidence type="ECO:0000313" key="1">
    <source>
        <dbReference type="EMBL" id="PIL35667.1"/>
    </source>
</evidence>
<proteinExistence type="predicted"/>
<name>A0A2G8SPG6_9APHY</name>
<gene>
    <name evidence="1" type="ORF">GSI_02397</name>
</gene>
<dbReference type="Proteomes" id="UP000230002">
    <property type="component" value="Unassembled WGS sequence"/>
</dbReference>
<keyword evidence="2" id="KW-1185">Reference proteome</keyword>
<dbReference type="AlphaFoldDB" id="A0A2G8SPG6"/>
<protein>
    <submittedName>
        <fullName evidence="1">Uncharacterized protein</fullName>
    </submittedName>
</protein>
<comment type="caution">
    <text evidence="1">The sequence shown here is derived from an EMBL/GenBank/DDBJ whole genome shotgun (WGS) entry which is preliminary data.</text>
</comment>
<evidence type="ECO:0000313" key="2">
    <source>
        <dbReference type="Proteomes" id="UP000230002"/>
    </source>
</evidence>
<sequence>MRKGFSSIDLLGEIVIEAASRARRSRVPSTARPGSRLSITFAFGAVHRMTLAPPSFLSAAAWSTFEPSMYSWAPSWWESSLFDSLEDSATTRKPIPRATWRARWPRPLIKELASEVAYMGGSI</sequence>
<reference evidence="1 2" key="1">
    <citation type="journal article" date="2015" name="Sci. Rep.">
        <title>Chromosome-level genome map provides insights into diverse defense mechanisms in the medicinal fungus Ganoderma sinense.</title>
        <authorList>
            <person name="Zhu Y."/>
            <person name="Xu J."/>
            <person name="Sun C."/>
            <person name="Zhou S."/>
            <person name="Xu H."/>
            <person name="Nelson D.R."/>
            <person name="Qian J."/>
            <person name="Song J."/>
            <person name="Luo H."/>
            <person name="Xiang L."/>
            <person name="Li Y."/>
            <person name="Xu Z."/>
            <person name="Ji A."/>
            <person name="Wang L."/>
            <person name="Lu S."/>
            <person name="Hayward A."/>
            <person name="Sun W."/>
            <person name="Li X."/>
            <person name="Schwartz D.C."/>
            <person name="Wang Y."/>
            <person name="Chen S."/>
        </authorList>
    </citation>
    <scope>NUCLEOTIDE SEQUENCE [LARGE SCALE GENOMIC DNA]</scope>
    <source>
        <strain evidence="1 2">ZZ0214-1</strain>
    </source>
</reference>
<dbReference type="EMBL" id="AYKW01000003">
    <property type="protein sequence ID" value="PIL35667.1"/>
    <property type="molecule type" value="Genomic_DNA"/>
</dbReference>
<organism evidence="1 2">
    <name type="scientific">Ganoderma sinense ZZ0214-1</name>
    <dbReference type="NCBI Taxonomy" id="1077348"/>
    <lineage>
        <taxon>Eukaryota</taxon>
        <taxon>Fungi</taxon>
        <taxon>Dikarya</taxon>
        <taxon>Basidiomycota</taxon>
        <taxon>Agaricomycotina</taxon>
        <taxon>Agaricomycetes</taxon>
        <taxon>Polyporales</taxon>
        <taxon>Polyporaceae</taxon>
        <taxon>Ganoderma</taxon>
    </lineage>
</organism>
<accession>A0A2G8SPG6</accession>